<dbReference type="PROSITE" id="PS50931">
    <property type="entry name" value="HTH_LYSR"/>
    <property type="match status" value="1"/>
</dbReference>
<dbReference type="FunFam" id="1.10.10.10:FF:000001">
    <property type="entry name" value="LysR family transcriptional regulator"/>
    <property type="match status" value="1"/>
</dbReference>
<evidence type="ECO:0000256" key="4">
    <source>
        <dbReference type="ARBA" id="ARBA00023163"/>
    </source>
</evidence>
<dbReference type="Proteomes" id="UP000243535">
    <property type="component" value="Unassembled WGS sequence"/>
</dbReference>
<dbReference type="Gene3D" id="1.10.10.10">
    <property type="entry name" value="Winged helix-like DNA-binding domain superfamily/Winged helix DNA-binding domain"/>
    <property type="match status" value="1"/>
</dbReference>
<dbReference type="PANTHER" id="PTHR30537:SF21">
    <property type="entry name" value="HTH-TYPE TRANSCRIPTIONAL REGULATOR SINR-RELATED"/>
    <property type="match status" value="1"/>
</dbReference>
<evidence type="ECO:0000256" key="1">
    <source>
        <dbReference type="ARBA" id="ARBA00009437"/>
    </source>
</evidence>
<evidence type="ECO:0000313" key="8">
    <source>
        <dbReference type="Proteomes" id="UP000243535"/>
    </source>
</evidence>
<feature type="domain" description="HTH lysR-type" evidence="6">
    <location>
        <begin position="1"/>
        <end position="59"/>
    </location>
</feature>
<sequence length="320" mass="34395">MQGLQDLEVFVRAVDAGSLSGAARQLGVTPAAASAAVKRLEAELQAPLLVRSTRSLRLTPQGELFLAHCRQALELLATGRDAVQGGQQVMRGLLQLSLPSDLGRNVILAWLDAFQAQHPQVTLRVQLSDRLADIYRQPVDLAVRYGAPSDSSLIALPLAASNRRVLCAAPAYLARAGYPGTPHELERHNCLCYILGEELHSVWRFEREGEVATVTVRGDRMADDGEAVRRWAVAGHGIAYKSALDVADDLQTGRLVRLCGEWQGEAAPLNLLCADRRQLSPVVQALRGFLTERLARRAAGTVPAAPPASANPEAAFPVGG</sequence>
<keyword evidence="3 7" id="KW-0238">DNA-binding</keyword>
<dbReference type="STRING" id="375574.GCA_001418035_01236"/>
<dbReference type="GO" id="GO:0006351">
    <property type="term" value="P:DNA-templated transcription"/>
    <property type="evidence" value="ECO:0007669"/>
    <property type="project" value="TreeGrafter"/>
</dbReference>
<keyword evidence="4" id="KW-0804">Transcription</keyword>
<name>A0A0K6GVJ7_9NEIS</name>
<keyword evidence="2" id="KW-0805">Transcription regulation</keyword>
<evidence type="ECO:0000256" key="5">
    <source>
        <dbReference type="SAM" id="MobiDB-lite"/>
    </source>
</evidence>
<feature type="compositionally biased region" description="Low complexity" evidence="5">
    <location>
        <begin position="307"/>
        <end position="320"/>
    </location>
</feature>
<dbReference type="Gene3D" id="3.40.190.290">
    <property type="match status" value="1"/>
</dbReference>
<dbReference type="SUPFAM" id="SSF46785">
    <property type="entry name" value="Winged helix' DNA-binding domain"/>
    <property type="match status" value="1"/>
</dbReference>
<proteinExistence type="inferred from homology"/>
<dbReference type="GO" id="GO:0043565">
    <property type="term" value="F:sequence-specific DNA binding"/>
    <property type="evidence" value="ECO:0007669"/>
    <property type="project" value="TreeGrafter"/>
</dbReference>
<dbReference type="InterPro" id="IPR000847">
    <property type="entry name" value="LysR_HTH_N"/>
</dbReference>
<dbReference type="InterPro" id="IPR036390">
    <property type="entry name" value="WH_DNA-bd_sf"/>
</dbReference>
<dbReference type="PANTHER" id="PTHR30537">
    <property type="entry name" value="HTH-TYPE TRANSCRIPTIONAL REGULATOR"/>
    <property type="match status" value="1"/>
</dbReference>
<dbReference type="InterPro" id="IPR058163">
    <property type="entry name" value="LysR-type_TF_proteobact-type"/>
</dbReference>
<organism evidence="7 8">
    <name type="scientific">Gulbenkiania indica</name>
    <dbReference type="NCBI Taxonomy" id="375574"/>
    <lineage>
        <taxon>Bacteria</taxon>
        <taxon>Pseudomonadati</taxon>
        <taxon>Pseudomonadota</taxon>
        <taxon>Betaproteobacteria</taxon>
        <taxon>Neisseriales</taxon>
        <taxon>Chromobacteriaceae</taxon>
        <taxon>Gulbenkiania</taxon>
    </lineage>
</organism>
<evidence type="ECO:0000256" key="3">
    <source>
        <dbReference type="ARBA" id="ARBA00023125"/>
    </source>
</evidence>
<dbReference type="GO" id="GO:0003700">
    <property type="term" value="F:DNA-binding transcription factor activity"/>
    <property type="evidence" value="ECO:0007669"/>
    <property type="project" value="InterPro"/>
</dbReference>
<dbReference type="SUPFAM" id="SSF53850">
    <property type="entry name" value="Periplasmic binding protein-like II"/>
    <property type="match status" value="1"/>
</dbReference>
<dbReference type="InterPro" id="IPR005119">
    <property type="entry name" value="LysR_subst-bd"/>
</dbReference>
<dbReference type="AlphaFoldDB" id="A0A0K6GVJ7"/>
<evidence type="ECO:0000313" key="7">
    <source>
        <dbReference type="EMBL" id="CUA82761.1"/>
    </source>
</evidence>
<comment type="similarity">
    <text evidence="1">Belongs to the LysR transcriptional regulatory family.</text>
</comment>
<gene>
    <name evidence="7" type="ORF">Ga0061063_1445</name>
</gene>
<accession>A0A0K6GVJ7</accession>
<dbReference type="CDD" id="cd08422">
    <property type="entry name" value="PBP2_CrgA_like"/>
    <property type="match status" value="1"/>
</dbReference>
<dbReference type="InterPro" id="IPR036388">
    <property type="entry name" value="WH-like_DNA-bd_sf"/>
</dbReference>
<evidence type="ECO:0000259" key="6">
    <source>
        <dbReference type="PROSITE" id="PS50931"/>
    </source>
</evidence>
<dbReference type="OrthoDB" id="9178040at2"/>
<keyword evidence="8" id="KW-1185">Reference proteome</keyword>
<feature type="region of interest" description="Disordered" evidence="5">
    <location>
        <begin position="300"/>
        <end position="320"/>
    </location>
</feature>
<evidence type="ECO:0000256" key="2">
    <source>
        <dbReference type="ARBA" id="ARBA00023015"/>
    </source>
</evidence>
<dbReference type="Pfam" id="PF00126">
    <property type="entry name" value="HTH_1"/>
    <property type="match status" value="1"/>
</dbReference>
<protein>
    <submittedName>
        <fullName evidence="7">DNA-binding transcriptional regulator, LysR family</fullName>
    </submittedName>
</protein>
<dbReference type="Pfam" id="PF03466">
    <property type="entry name" value="LysR_substrate"/>
    <property type="match status" value="1"/>
</dbReference>
<dbReference type="FunFam" id="3.40.190.290:FF:000001">
    <property type="entry name" value="Transcriptional regulator, LysR family"/>
    <property type="match status" value="1"/>
</dbReference>
<reference evidence="8" key="1">
    <citation type="submission" date="2015-08" db="EMBL/GenBank/DDBJ databases">
        <authorList>
            <person name="Varghese N."/>
        </authorList>
    </citation>
    <scope>NUCLEOTIDE SEQUENCE [LARGE SCALE GENOMIC DNA]</scope>
    <source>
        <strain evidence="8">DSM 17901</strain>
    </source>
</reference>
<dbReference type="EMBL" id="CYHA01000002">
    <property type="protein sequence ID" value="CUA82761.1"/>
    <property type="molecule type" value="Genomic_DNA"/>
</dbReference>